<dbReference type="SUPFAM" id="SSF47384">
    <property type="entry name" value="Homodimeric domain of signal transducing histidine kinase"/>
    <property type="match status" value="1"/>
</dbReference>
<dbReference type="Gene3D" id="1.10.287.130">
    <property type="match status" value="1"/>
</dbReference>
<reference evidence="10" key="1">
    <citation type="submission" date="2019-08" db="EMBL/GenBank/DDBJ databases">
        <title>Comparative genome analysis confer to the adaptation heavy metal polluted environment.</title>
        <authorList>
            <person name="Li Y."/>
        </authorList>
    </citation>
    <scope>NUCLEOTIDE SEQUENCE [LARGE SCALE GENOMIC DNA]</scope>
    <source>
        <strain evidence="10">P1</strain>
    </source>
</reference>
<dbReference type="PROSITE" id="PS50113">
    <property type="entry name" value="PAC"/>
    <property type="match status" value="6"/>
</dbReference>
<dbReference type="SMART" id="SM00388">
    <property type="entry name" value="HisKA"/>
    <property type="match status" value="1"/>
</dbReference>
<dbReference type="EC" id="2.7.13.3" evidence="2"/>
<dbReference type="FunFam" id="3.30.565.10:FF:000006">
    <property type="entry name" value="Sensor histidine kinase WalK"/>
    <property type="match status" value="1"/>
</dbReference>
<keyword evidence="6" id="KW-0175">Coiled coil</keyword>
<feature type="domain" description="PAC" evidence="9">
    <location>
        <begin position="207"/>
        <end position="259"/>
    </location>
</feature>
<feature type="domain" description="PAC" evidence="9">
    <location>
        <begin position="464"/>
        <end position="518"/>
    </location>
</feature>
<dbReference type="InterPro" id="IPR013656">
    <property type="entry name" value="PAS_4"/>
</dbReference>
<dbReference type="Pfam" id="PF00989">
    <property type="entry name" value="PAS"/>
    <property type="match status" value="1"/>
</dbReference>
<dbReference type="KEGG" id="mrub:DEO27_008045"/>
<feature type="domain" description="PAC" evidence="9">
    <location>
        <begin position="761"/>
        <end position="813"/>
    </location>
</feature>
<feature type="domain" description="PAS" evidence="8">
    <location>
        <begin position="267"/>
        <end position="338"/>
    </location>
</feature>
<dbReference type="InterPro" id="IPR013767">
    <property type="entry name" value="PAS_fold"/>
</dbReference>
<keyword evidence="11" id="KW-1185">Reference proteome</keyword>
<dbReference type="SMART" id="SM00387">
    <property type="entry name" value="HATPase_c"/>
    <property type="match status" value="1"/>
</dbReference>
<dbReference type="PROSITE" id="PS50112">
    <property type="entry name" value="PAS"/>
    <property type="match status" value="3"/>
</dbReference>
<dbReference type="InterPro" id="IPR036097">
    <property type="entry name" value="HisK_dim/P_sf"/>
</dbReference>
<dbReference type="AlphaFoldDB" id="A0A5C1HVX5"/>
<sequence>MNLKDDEHLKFFIESAPIGIAVLDASVLEFEIVNEKFLEITGNVKSEILGKSFWTPFPETRKSYEEELIRISKTGRPYQAEDLELKITKNGREDSVFLNFVFVPVSNVSDKITKIAVWVIEHKTRQPKVQTIIETNEKRLKALVNATSDVVYSLSADWEIMQPLDGRGFLQDTSRPIKGWRTQNIHPDHMELVNKTIAGAIHEKKIFQLEHKVIRADGSAGWTFSRAVPILNVDGEIIEWFGTASDITERKHMELELQRSRESSDRQKRIYETITSSSPDLMYVFGLDYRFTYANKALLTMWGKSYEDAVGKSLLENGYEPWHAEMHEREIDLVVATGKPIRGEVSFPHAILGKRIYDYIFTPVFNEVGEVTSIAGTTRDVTERKLEEQQLQLLINMLPASVVVIRGNELIVEMINQSNLDYWHKTAAEVVGKPFLEILPDLAGQPFAGQLRHVMATGDIIDVKESPVLFENPDGSIRETFVDYTYQPLTDLNGKRTGVLVMSSEITDRVIARRQIEQSEKNLKAMIAQAPVAMCILMGTDHVITVANDMMIELWGKPLADVMNRPVFEALPDARGQGLEEVMKKVYETGEPFYASELPVSLIRHGRQEVVYQNFVYQAYRDAAGEIVGVFAITIDVTSQVEARVELQQINEEMAAANEELATTNEELTEIQKRYEATNRELEASSSRLRMAIESTSLGTWEYYPQSGGLYWSKECRDVYGIPDNLVPDYQAFADHIHADDRQWVEVAINEVLNPAGNGHYDISYRIIRFDNGETRWIKAQGTVYFEVEKPILFIGTVVDISDMKEADEKSAKLAAIIENSHDAIVSKTLEGIITSWNASAQRVFGYTAEEMIGDSIYKVIPPDRHSEEPHILATIASGKSINHFETKRLTKEGILIDVSVTVSPIRDKAGRIIGVSKIARDITEKKQAETRKSDFIGMVSHELKTPLTSLGAIIQVANLKLKNSEDKFLSGAMQKGALQIKRMTNMINGFLNISRLESGKIHIDKQEFDLCELILEAIEETQLIFGSHEIHFDGCPLIRLNADRDKIASVISNFISNAIKYSPKAKDVYVMCKTQDEEVVVSVKDEGMGIEPGDLERIFDRYYRVESNHTRHISGFGIGLYLSSEIIERHGGKVWAESQSGIGSVFHFSLPLDTRHT</sequence>
<dbReference type="Proteomes" id="UP000251402">
    <property type="component" value="Chromosome"/>
</dbReference>
<name>A0A5C1HVX5_9SPHI</name>
<dbReference type="InterPro" id="IPR000700">
    <property type="entry name" value="PAS-assoc_C"/>
</dbReference>
<keyword evidence="3" id="KW-0597">Phosphoprotein</keyword>
<dbReference type="InterPro" id="IPR036890">
    <property type="entry name" value="HATPase_C_sf"/>
</dbReference>
<dbReference type="RefSeq" id="WP_112570309.1">
    <property type="nucleotide sequence ID" value="NZ_CP043450.1"/>
</dbReference>
<dbReference type="NCBIfam" id="TIGR00229">
    <property type="entry name" value="sensory_box"/>
    <property type="match status" value="6"/>
</dbReference>
<evidence type="ECO:0000256" key="2">
    <source>
        <dbReference type="ARBA" id="ARBA00012438"/>
    </source>
</evidence>
<dbReference type="PROSITE" id="PS50109">
    <property type="entry name" value="HIS_KIN"/>
    <property type="match status" value="1"/>
</dbReference>
<dbReference type="GO" id="GO:0006355">
    <property type="term" value="P:regulation of DNA-templated transcription"/>
    <property type="evidence" value="ECO:0007669"/>
    <property type="project" value="InterPro"/>
</dbReference>
<feature type="domain" description="PAS" evidence="8">
    <location>
        <begin position="5"/>
        <end position="75"/>
    </location>
</feature>
<dbReference type="PANTHER" id="PTHR43304:SF1">
    <property type="entry name" value="PAC DOMAIN-CONTAINING PROTEIN"/>
    <property type="match status" value="1"/>
</dbReference>
<keyword evidence="5" id="KW-0418">Kinase</keyword>
<evidence type="ECO:0000256" key="3">
    <source>
        <dbReference type="ARBA" id="ARBA00022553"/>
    </source>
</evidence>
<dbReference type="InterPro" id="IPR005467">
    <property type="entry name" value="His_kinase_dom"/>
</dbReference>
<dbReference type="Pfam" id="PF08448">
    <property type="entry name" value="PAS_4"/>
    <property type="match status" value="3"/>
</dbReference>
<proteinExistence type="predicted"/>
<dbReference type="InterPro" id="IPR003594">
    <property type="entry name" value="HATPase_dom"/>
</dbReference>
<dbReference type="Pfam" id="PF02518">
    <property type="entry name" value="HATPase_c"/>
    <property type="match status" value="1"/>
</dbReference>
<evidence type="ECO:0000256" key="5">
    <source>
        <dbReference type="ARBA" id="ARBA00022777"/>
    </source>
</evidence>
<accession>A0A5C1HVX5</accession>
<feature type="domain" description="Histidine kinase" evidence="7">
    <location>
        <begin position="939"/>
        <end position="1155"/>
    </location>
</feature>
<dbReference type="Gene3D" id="3.30.565.10">
    <property type="entry name" value="Histidine kinase-like ATPase, C-terminal domain"/>
    <property type="match status" value="1"/>
</dbReference>
<dbReference type="Pfam" id="PF08447">
    <property type="entry name" value="PAS_3"/>
    <property type="match status" value="2"/>
</dbReference>
<dbReference type="OrthoDB" id="9813151at2"/>
<dbReference type="InterPro" id="IPR000014">
    <property type="entry name" value="PAS"/>
</dbReference>
<dbReference type="Gene3D" id="2.10.70.100">
    <property type="match status" value="1"/>
</dbReference>
<feature type="domain" description="PAC" evidence="9">
    <location>
        <begin position="596"/>
        <end position="649"/>
    </location>
</feature>
<feature type="domain" description="PAC" evidence="9">
    <location>
        <begin position="341"/>
        <end position="393"/>
    </location>
</feature>
<dbReference type="SUPFAM" id="SSF55785">
    <property type="entry name" value="PYP-like sensor domain (PAS domain)"/>
    <property type="match status" value="7"/>
</dbReference>
<evidence type="ECO:0000259" key="9">
    <source>
        <dbReference type="PROSITE" id="PS50113"/>
    </source>
</evidence>
<feature type="domain" description="PAC" evidence="9">
    <location>
        <begin position="883"/>
        <end position="935"/>
    </location>
</feature>
<dbReference type="PRINTS" id="PR00344">
    <property type="entry name" value="BCTRLSENSOR"/>
</dbReference>
<dbReference type="Pfam" id="PF13426">
    <property type="entry name" value="PAS_9"/>
    <property type="match status" value="1"/>
</dbReference>
<evidence type="ECO:0000256" key="1">
    <source>
        <dbReference type="ARBA" id="ARBA00000085"/>
    </source>
</evidence>
<dbReference type="GO" id="GO:0000155">
    <property type="term" value="F:phosphorelay sensor kinase activity"/>
    <property type="evidence" value="ECO:0007669"/>
    <property type="project" value="InterPro"/>
</dbReference>
<dbReference type="SMART" id="SM00086">
    <property type="entry name" value="PAC"/>
    <property type="match status" value="5"/>
</dbReference>
<evidence type="ECO:0000256" key="4">
    <source>
        <dbReference type="ARBA" id="ARBA00022679"/>
    </source>
</evidence>
<feature type="coiled-coil region" evidence="6">
    <location>
        <begin position="640"/>
        <end position="688"/>
    </location>
</feature>
<dbReference type="Gene3D" id="3.30.450.20">
    <property type="entry name" value="PAS domain"/>
    <property type="match status" value="7"/>
</dbReference>
<dbReference type="InterPro" id="IPR001610">
    <property type="entry name" value="PAC"/>
</dbReference>
<dbReference type="SUPFAM" id="SSF55874">
    <property type="entry name" value="ATPase domain of HSP90 chaperone/DNA topoisomerase II/histidine kinase"/>
    <property type="match status" value="1"/>
</dbReference>
<evidence type="ECO:0000256" key="6">
    <source>
        <dbReference type="SAM" id="Coils"/>
    </source>
</evidence>
<protein>
    <recommendedName>
        <fullName evidence="2">histidine kinase</fullName>
        <ecNumber evidence="2">2.7.13.3</ecNumber>
    </recommendedName>
</protein>
<evidence type="ECO:0000313" key="10">
    <source>
        <dbReference type="EMBL" id="QEM09974.1"/>
    </source>
</evidence>
<dbReference type="CDD" id="cd00130">
    <property type="entry name" value="PAS"/>
    <property type="match status" value="5"/>
</dbReference>
<dbReference type="InterPro" id="IPR052162">
    <property type="entry name" value="Sensor_kinase/Photoreceptor"/>
</dbReference>
<evidence type="ECO:0000259" key="8">
    <source>
        <dbReference type="PROSITE" id="PS50112"/>
    </source>
</evidence>
<dbReference type="InterPro" id="IPR013655">
    <property type="entry name" value="PAS_fold_3"/>
</dbReference>
<dbReference type="CDD" id="cd00082">
    <property type="entry name" value="HisKA"/>
    <property type="match status" value="1"/>
</dbReference>
<dbReference type="PANTHER" id="PTHR43304">
    <property type="entry name" value="PHYTOCHROME-LIKE PROTEIN CPH1"/>
    <property type="match status" value="1"/>
</dbReference>
<evidence type="ECO:0000313" key="11">
    <source>
        <dbReference type="Proteomes" id="UP000251402"/>
    </source>
</evidence>
<dbReference type="Pfam" id="PF00512">
    <property type="entry name" value="HisKA"/>
    <property type="match status" value="1"/>
</dbReference>
<gene>
    <name evidence="10" type="ORF">DEO27_008045</name>
</gene>
<dbReference type="InterPro" id="IPR004358">
    <property type="entry name" value="Sig_transdc_His_kin-like_C"/>
</dbReference>
<organism evidence="10 11">
    <name type="scientific">Mucilaginibacter rubeus</name>
    <dbReference type="NCBI Taxonomy" id="2027860"/>
    <lineage>
        <taxon>Bacteria</taxon>
        <taxon>Pseudomonadati</taxon>
        <taxon>Bacteroidota</taxon>
        <taxon>Sphingobacteriia</taxon>
        <taxon>Sphingobacteriales</taxon>
        <taxon>Sphingobacteriaceae</taxon>
        <taxon>Mucilaginibacter</taxon>
    </lineage>
</organism>
<dbReference type="InterPro" id="IPR003661">
    <property type="entry name" value="HisK_dim/P_dom"/>
</dbReference>
<dbReference type="SMART" id="SM00091">
    <property type="entry name" value="PAS"/>
    <property type="match status" value="6"/>
</dbReference>
<evidence type="ECO:0000259" key="7">
    <source>
        <dbReference type="PROSITE" id="PS50109"/>
    </source>
</evidence>
<comment type="catalytic activity">
    <reaction evidence="1">
        <text>ATP + protein L-histidine = ADP + protein N-phospho-L-histidine.</text>
        <dbReference type="EC" id="2.7.13.3"/>
    </reaction>
</comment>
<feature type="domain" description="PAS" evidence="8">
    <location>
        <begin position="810"/>
        <end position="880"/>
    </location>
</feature>
<dbReference type="InterPro" id="IPR035965">
    <property type="entry name" value="PAS-like_dom_sf"/>
</dbReference>
<dbReference type="EMBL" id="CP043450">
    <property type="protein sequence ID" value="QEM09974.1"/>
    <property type="molecule type" value="Genomic_DNA"/>
</dbReference>
<keyword evidence="4" id="KW-0808">Transferase</keyword>